<sequence>MLNAWTWGMYKEFKGTNVYLDTFRQMSTVALSSRSLFLRLADKARLSIDEFMSTHSTIFVDYYSQGDS</sequence>
<dbReference type="AlphaFoldDB" id="D3HN74"/>
<name>D3HN74_LEGLN</name>
<dbReference type="EMBL" id="FN650140">
    <property type="protein sequence ID" value="CBJ10330.1"/>
    <property type="molecule type" value="Genomic_DNA"/>
</dbReference>
<organism evidence="1 2">
    <name type="scientific">Legionella longbeachae serogroup 1 (strain NSW150)</name>
    <dbReference type="NCBI Taxonomy" id="661367"/>
    <lineage>
        <taxon>Bacteria</taxon>
        <taxon>Pseudomonadati</taxon>
        <taxon>Pseudomonadota</taxon>
        <taxon>Gammaproteobacteria</taxon>
        <taxon>Legionellales</taxon>
        <taxon>Legionellaceae</taxon>
        <taxon>Legionella</taxon>
    </lineage>
</organism>
<keyword evidence="2" id="KW-1185">Reference proteome</keyword>
<reference evidence="1 2" key="1">
    <citation type="journal article" date="2010" name="PLoS Genet.">
        <title>Analysis of the Legionella longbeachae genome and transcriptome uncovers unique strategies to cause Legionnaires' disease.</title>
        <authorList>
            <person name="Cazalet C."/>
            <person name="Gomez-Valero L."/>
            <person name="Rusniok C."/>
            <person name="Lomma M."/>
            <person name="Dervins-Ravault D."/>
            <person name="Newton H."/>
            <person name="Sansom F."/>
            <person name="Jarraud S."/>
            <person name="Zidane N."/>
            <person name="Ma L."/>
            <person name="Bouchier C."/>
            <person name="Etienne J."/>
            <person name="Hartland E."/>
            <person name="Buchrieser C."/>
        </authorList>
    </citation>
    <scope>NUCLEOTIDE SEQUENCE [LARGE SCALE GENOMIC DNA]</scope>
    <source>
        <strain evidence="1 2">NSW150</strain>
    </source>
</reference>
<evidence type="ECO:0000313" key="1">
    <source>
        <dbReference type="EMBL" id="CBJ10330.1"/>
    </source>
</evidence>
<gene>
    <name evidence="1" type="ordered locus">LLO_0009</name>
</gene>
<accession>D3HN74</accession>
<dbReference type="STRING" id="661367.LLO_0009"/>
<dbReference type="KEGG" id="llo:LLO_0009"/>
<dbReference type="Proteomes" id="UP000001060">
    <property type="component" value="Chromosome"/>
</dbReference>
<dbReference type="HOGENOM" id="CLU_2788788_0_0_6"/>
<evidence type="ECO:0000313" key="2">
    <source>
        <dbReference type="Proteomes" id="UP000001060"/>
    </source>
</evidence>
<protein>
    <submittedName>
        <fullName evidence="1">Uncharacterized protein</fullName>
    </submittedName>
</protein>
<proteinExistence type="predicted"/>